<name>A0A9W7H2A9_HIBTR</name>
<keyword evidence="3" id="KW-1185">Reference proteome</keyword>
<keyword evidence="1" id="KW-0732">Signal</keyword>
<gene>
    <name evidence="2" type="ORF">HRI_000606500</name>
</gene>
<dbReference type="OrthoDB" id="1741639at2759"/>
<accession>A0A9W7H2A9</accession>
<dbReference type="PANTHER" id="PTHR34454">
    <property type="entry name" value="TUNICAMYCIN INDUCED PROTEIN"/>
    <property type="match status" value="1"/>
</dbReference>
<dbReference type="InterPro" id="IPR053283">
    <property type="entry name" value="TUNICAMYCIN_INDUCED_1"/>
</dbReference>
<dbReference type="EMBL" id="BSYR01000006">
    <property type="protein sequence ID" value="GMI69372.1"/>
    <property type="molecule type" value="Genomic_DNA"/>
</dbReference>
<evidence type="ECO:0000313" key="3">
    <source>
        <dbReference type="Proteomes" id="UP001165190"/>
    </source>
</evidence>
<dbReference type="Proteomes" id="UP001165190">
    <property type="component" value="Unassembled WGS sequence"/>
</dbReference>
<evidence type="ECO:0000256" key="1">
    <source>
        <dbReference type="SAM" id="SignalP"/>
    </source>
</evidence>
<organism evidence="2 3">
    <name type="scientific">Hibiscus trionum</name>
    <name type="common">Flower of an hour</name>
    <dbReference type="NCBI Taxonomy" id="183268"/>
    <lineage>
        <taxon>Eukaryota</taxon>
        <taxon>Viridiplantae</taxon>
        <taxon>Streptophyta</taxon>
        <taxon>Embryophyta</taxon>
        <taxon>Tracheophyta</taxon>
        <taxon>Spermatophyta</taxon>
        <taxon>Magnoliopsida</taxon>
        <taxon>eudicotyledons</taxon>
        <taxon>Gunneridae</taxon>
        <taxon>Pentapetalae</taxon>
        <taxon>rosids</taxon>
        <taxon>malvids</taxon>
        <taxon>Malvales</taxon>
        <taxon>Malvaceae</taxon>
        <taxon>Malvoideae</taxon>
        <taxon>Hibiscus</taxon>
    </lineage>
</organism>
<feature type="signal peptide" evidence="1">
    <location>
        <begin position="1"/>
        <end position="26"/>
    </location>
</feature>
<reference evidence="2" key="1">
    <citation type="submission" date="2023-05" db="EMBL/GenBank/DDBJ databases">
        <title>Genome and transcriptome analyses reveal genes involved in the formation of fine ridges on petal epidermal cells in Hibiscus trionum.</title>
        <authorList>
            <person name="Koshimizu S."/>
            <person name="Masuda S."/>
            <person name="Ishii T."/>
            <person name="Shirasu K."/>
            <person name="Hoshino A."/>
            <person name="Arita M."/>
        </authorList>
    </citation>
    <scope>NUCLEOTIDE SEQUENCE</scope>
    <source>
        <strain evidence="2">Hamamatsu line</strain>
    </source>
</reference>
<dbReference type="AlphaFoldDB" id="A0A9W7H2A9"/>
<protein>
    <submittedName>
        <fullName evidence="2">Tunicamycin induced 1</fullName>
    </submittedName>
</protein>
<proteinExistence type="predicted"/>
<sequence>MRADTSKSCVLPLPFLLFTILSSSYALVSSPYPKAIFDLKEAVVKGLGFQADDFKIFGFDLRDALVGHSMAYEFNIEIDNKVIHFKLLEDVNRWEYVDLPIFRVEDLARPGVENGLVEQKRISDDGLPVLAPFQLAGPIELWIHGAGTTFHFQQIS</sequence>
<evidence type="ECO:0000313" key="2">
    <source>
        <dbReference type="EMBL" id="GMI69372.1"/>
    </source>
</evidence>
<comment type="caution">
    <text evidence="2">The sequence shown here is derived from an EMBL/GenBank/DDBJ whole genome shotgun (WGS) entry which is preliminary data.</text>
</comment>
<feature type="chain" id="PRO_5040987053" evidence="1">
    <location>
        <begin position="27"/>
        <end position="156"/>
    </location>
</feature>
<dbReference type="PANTHER" id="PTHR34454:SF2">
    <property type="entry name" value="PROTEIN TUNICAMYCIN INDUCED 1"/>
    <property type="match status" value="1"/>
</dbReference>